<dbReference type="InterPro" id="IPR036388">
    <property type="entry name" value="WH-like_DNA-bd_sf"/>
</dbReference>
<dbReference type="Gene3D" id="1.10.10.10">
    <property type="entry name" value="Winged helix-like DNA-binding domain superfamily/Winged helix DNA-binding domain"/>
    <property type="match status" value="2"/>
</dbReference>
<protein>
    <recommendedName>
        <fullName evidence="4">HTH gntR-type domain-containing protein</fullName>
    </recommendedName>
</protein>
<evidence type="ECO:0000313" key="5">
    <source>
        <dbReference type="EMBL" id="GLY82012.1"/>
    </source>
</evidence>
<dbReference type="InterPro" id="IPR036390">
    <property type="entry name" value="WH_DNA-bd_sf"/>
</dbReference>
<dbReference type="SMART" id="SM00345">
    <property type="entry name" value="HTH_GNTR"/>
    <property type="match status" value="2"/>
</dbReference>
<proteinExistence type="predicted"/>
<keyword evidence="1" id="KW-0805">Transcription regulation</keyword>
<dbReference type="InterPro" id="IPR000524">
    <property type="entry name" value="Tscrpt_reg_HTH_GntR"/>
</dbReference>
<dbReference type="PANTHER" id="PTHR44846:SF17">
    <property type="entry name" value="GNTR-FAMILY TRANSCRIPTIONAL REGULATOR"/>
    <property type="match status" value="1"/>
</dbReference>
<accession>A0A9W6VWW4</accession>
<dbReference type="CDD" id="cd07377">
    <property type="entry name" value="WHTH_GntR"/>
    <property type="match status" value="2"/>
</dbReference>
<evidence type="ECO:0000256" key="1">
    <source>
        <dbReference type="ARBA" id="ARBA00023015"/>
    </source>
</evidence>
<sequence length="154" mass="16457">MARPKSSDAVYLKIAAALRDRIRAGDLTPGDKFPSEADVSAEFGVARGTAREALKQLEVEGLVDTVPGVGRVLRTAQQADKTPRYRRIAAELVAAIEAGEYPPGSQLPGEAQLADQFGASRNTIRSALGELDGRGLIEVVHGKGRVVLERPREV</sequence>
<dbReference type="RefSeq" id="WP_285637288.1">
    <property type="nucleotide sequence ID" value="NZ_BSTJ01000027.1"/>
</dbReference>
<organism evidence="5 6">
    <name type="scientific">Actinoallomurus iriomotensis</name>
    <dbReference type="NCBI Taxonomy" id="478107"/>
    <lineage>
        <taxon>Bacteria</taxon>
        <taxon>Bacillati</taxon>
        <taxon>Actinomycetota</taxon>
        <taxon>Actinomycetes</taxon>
        <taxon>Streptosporangiales</taxon>
        <taxon>Thermomonosporaceae</taxon>
        <taxon>Actinoallomurus</taxon>
    </lineage>
</organism>
<dbReference type="EMBL" id="BSTJ01000027">
    <property type="protein sequence ID" value="GLY82012.1"/>
    <property type="molecule type" value="Genomic_DNA"/>
</dbReference>
<name>A0A9W6VWW4_9ACTN</name>
<dbReference type="GO" id="GO:0003700">
    <property type="term" value="F:DNA-binding transcription factor activity"/>
    <property type="evidence" value="ECO:0007669"/>
    <property type="project" value="InterPro"/>
</dbReference>
<dbReference type="InterPro" id="IPR050679">
    <property type="entry name" value="Bact_HTH_transcr_reg"/>
</dbReference>
<evidence type="ECO:0000256" key="2">
    <source>
        <dbReference type="ARBA" id="ARBA00023125"/>
    </source>
</evidence>
<dbReference type="PRINTS" id="PR00035">
    <property type="entry name" value="HTHGNTR"/>
</dbReference>
<dbReference type="PROSITE" id="PS50949">
    <property type="entry name" value="HTH_GNTR"/>
    <property type="match status" value="2"/>
</dbReference>
<dbReference type="GO" id="GO:0045892">
    <property type="term" value="P:negative regulation of DNA-templated transcription"/>
    <property type="evidence" value="ECO:0007669"/>
    <property type="project" value="TreeGrafter"/>
</dbReference>
<dbReference type="AlphaFoldDB" id="A0A9W6VWW4"/>
<keyword evidence="3" id="KW-0804">Transcription</keyword>
<dbReference type="PANTHER" id="PTHR44846">
    <property type="entry name" value="MANNOSYL-D-GLYCERATE TRANSPORT/METABOLISM SYSTEM REPRESSOR MNGR-RELATED"/>
    <property type="match status" value="1"/>
</dbReference>
<reference evidence="5" key="1">
    <citation type="submission" date="2023-03" db="EMBL/GenBank/DDBJ databases">
        <title>Actinoallomurus iriomotensis NBRC 103681.</title>
        <authorList>
            <person name="Ichikawa N."/>
            <person name="Sato H."/>
            <person name="Tonouchi N."/>
        </authorList>
    </citation>
    <scope>NUCLEOTIDE SEQUENCE</scope>
    <source>
        <strain evidence="5">NBRC 103681</strain>
    </source>
</reference>
<dbReference type="SUPFAM" id="SSF46785">
    <property type="entry name" value="Winged helix' DNA-binding domain"/>
    <property type="match status" value="2"/>
</dbReference>
<dbReference type="Pfam" id="PF00392">
    <property type="entry name" value="GntR"/>
    <property type="match status" value="2"/>
</dbReference>
<keyword evidence="2" id="KW-0238">DNA-binding</keyword>
<dbReference type="Proteomes" id="UP001165135">
    <property type="component" value="Unassembled WGS sequence"/>
</dbReference>
<evidence type="ECO:0000259" key="4">
    <source>
        <dbReference type="PROSITE" id="PS50949"/>
    </source>
</evidence>
<gene>
    <name evidence="5" type="ORF">Airi01_102790</name>
</gene>
<dbReference type="GO" id="GO:0003677">
    <property type="term" value="F:DNA binding"/>
    <property type="evidence" value="ECO:0007669"/>
    <property type="project" value="UniProtKB-KW"/>
</dbReference>
<feature type="domain" description="HTH gntR-type" evidence="4">
    <location>
        <begin position="82"/>
        <end position="150"/>
    </location>
</feature>
<evidence type="ECO:0000313" key="6">
    <source>
        <dbReference type="Proteomes" id="UP001165135"/>
    </source>
</evidence>
<comment type="caution">
    <text evidence="5">The sequence shown here is derived from an EMBL/GenBank/DDBJ whole genome shotgun (WGS) entry which is preliminary data.</text>
</comment>
<feature type="domain" description="HTH gntR-type" evidence="4">
    <location>
        <begin position="8"/>
        <end position="76"/>
    </location>
</feature>
<evidence type="ECO:0000256" key="3">
    <source>
        <dbReference type="ARBA" id="ARBA00023163"/>
    </source>
</evidence>